<feature type="binding site" evidence="11">
    <location>
        <position position="329"/>
    </location>
    <ligand>
        <name>NAD(+)</name>
        <dbReference type="ChEBI" id="CHEBI:57540"/>
    </ligand>
</feature>
<feature type="binding site" evidence="11">
    <location>
        <position position="121"/>
    </location>
    <ligand>
        <name>NAD(+)</name>
        <dbReference type="ChEBI" id="CHEBI:57540"/>
    </ligand>
</feature>
<dbReference type="SUPFAM" id="SSF52413">
    <property type="entry name" value="UDP-glucose/GDP-mannose dehydrogenase C-terminal domain"/>
    <property type="match status" value="1"/>
</dbReference>
<dbReference type="Gene3D" id="1.20.5.100">
    <property type="entry name" value="Cytochrome c1, transmembrane anchor, C-terminal"/>
    <property type="match status" value="1"/>
</dbReference>
<evidence type="ECO:0000256" key="9">
    <source>
        <dbReference type="PIRSR" id="PIRSR500134-1"/>
    </source>
</evidence>
<feature type="binding site" evidence="11">
    <location>
        <position position="154"/>
    </location>
    <ligand>
        <name>NAD(+)</name>
        <dbReference type="ChEBI" id="CHEBI:57540"/>
    </ligand>
</feature>
<dbReference type="Pfam" id="PF03721">
    <property type="entry name" value="UDPG_MGDP_dh_N"/>
    <property type="match status" value="1"/>
</dbReference>
<dbReference type="SUPFAM" id="SSF48179">
    <property type="entry name" value="6-phosphogluconate dehydrogenase C-terminal domain-like"/>
    <property type="match status" value="1"/>
</dbReference>
<dbReference type="SUPFAM" id="SSF51735">
    <property type="entry name" value="NAD(P)-binding Rossmann-fold domains"/>
    <property type="match status" value="1"/>
</dbReference>
<evidence type="ECO:0000256" key="2">
    <source>
        <dbReference type="ARBA" id="ARBA00006601"/>
    </source>
</evidence>
<sequence>MRVSMIGAGYVGLTTGVCLAEMGHEVICADIDRDRIAHLNAGSTPFMENGLAEMMSRNVAAGRLAFTDNLPEAVANREIIMIAVGTPKGAAGEADLSFVREAARRIAPHMSPKTVVTLKSTVVVGTAREVREIIAEERGALDFWVTSNPEFLREGSAIHDFLHPDRIVIGADDRDAADRLIELYKPLLRRDVPLVETGTENAELIKYAANAFLALKIGFINDVADLCESIEGDIQAVARGIGLDKRIGPSFLAPGPGYGGSCFPKDTEAFVATGRAHYAPQPLIEAVIDRNAKRRRRIAERILDELQTARRPTVTVLGVAFKADTDDVRESPALYIIPYLQEKGVTVRAFDPWAAANGAKLLPDVEWYNDPYEAAEGAHLTAILTEWNMFRTLDLKLMAERMRKRVLFDCRNILDPETVIEHGFRHLSIGRATLPRDGFARRATEAAPARNLLATSAKRS</sequence>
<feature type="binding site" evidence="11">
    <location>
        <position position="35"/>
    </location>
    <ligand>
        <name>NAD(+)</name>
        <dbReference type="ChEBI" id="CHEBI:57540"/>
    </ligand>
</feature>
<dbReference type="InterPro" id="IPR036220">
    <property type="entry name" value="UDP-Glc/GDP-Man_DH_C_sf"/>
</dbReference>
<dbReference type="PANTHER" id="PTHR43750">
    <property type="entry name" value="UDP-GLUCOSE 6-DEHYDROGENASE TUAD"/>
    <property type="match status" value="1"/>
</dbReference>
<dbReference type="PIRSF" id="PIRSF000124">
    <property type="entry name" value="UDPglc_GDPman_dh"/>
    <property type="match status" value="1"/>
</dbReference>
<dbReference type="AlphaFoldDB" id="A0A916RZB8"/>
<comment type="similarity">
    <text evidence="2 8">Belongs to the UDP-glucose/GDP-mannose dehydrogenase family.</text>
</comment>
<dbReference type="EMBL" id="BMIF01000010">
    <property type="protein sequence ID" value="GGA74951.1"/>
    <property type="molecule type" value="Genomic_DNA"/>
</dbReference>
<reference evidence="13" key="1">
    <citation type="journal article" date="2014" name="Int. J. Syst. Evol. Microbiol.">
        <title>Complete genome sequence of Corynebacterium casei LMG S-19264T (=DSM 44701T), isolated from a smear-ripened cheese.</title>
        <authorList>
            <consortium name="US DOE Joint Genome Institute (JGI-PGF)"/>
            <person name="Walter F."/>
            <person name="Albersmeier A."/>
            <person name="Kalinowski J."/>
            <person name="Ruckert C."/>
        </authorList>
    </citation>
    <scope>NUCLEOTIDE SEQUENCE</scope>
    <source>
        <strain evidence="13">CGMCC 1.15320</strain>
    </source>
</reference>
<evidence type="ECO:0000256" key="6">
    <source>
        <dbReference type="ARBA" id="ARBA00023027"/>
    </source>
</evidence>
<feature type="binding site" evidence="10">
    <location>
        <position position="206"/>
    </location>
    <ligand>
        <name>substrate</name>
    </ligand>
</feature>
<dbReference type="PIRSF" id="PIRSF500134">
    <property type="entry name" value="UDPglc_DH_bac"/>
    <property type="match status" value="1"/>
</dbReference>
<feature type="binding site" evidence="10">
    <location>
        <position position="259"/>
    </location>
    <ligand>
        <name>substrate</name>
    </ligand>
</feature>
<keyword evidence="5 8" id="KW-0560">Oxidoreductase</keyword>
<dbReference type="GO" id="GO:0003979">
    <property type="term" value="F:UDP-glucose 6-dehydrogenase activity"/>
    <property type="evidence" value="ECO:0007669"/>
    <property type="project" value="UniProtKB-EC"/>
</dbReference>
<comment type="catalytic activity">
    <reaction evidence="7 8">
        <text>UDP-alpha-D-glucose + 2 NAD(+) + H2O = UDP-alpha-D-glucuronate + 2 NADH + 3 H(+)</text>
        <dbReference type="Rhea" id="RHEA:23596"/>
        <dbReference type="ChEBI" id="CHEBI:15377"/>
        <dbReference type="ChEBI" id="CHEBI:15378"/>
        <dbReference type="ChEBI" id="CHEBI:57540"/>
        <dbReference type="ChEBI" id="CHEBI:57945"/>
        <dbReference type="ChEBI" id="CHEBI:58052"/>
        <dbReference type="ChEBI" id="CHEBI:58885"/>
        <dbReference type="EC" id="1.1.1.22"/>
    </reaction>
</comment>
<dbReference type="Pfam" id="PF00984">
    <property type="entry name" value="UDPG_MGDP_dh"/>
    <property type="match status" value="1"/>
</dbReference>
<dbReference type="EC" id="1.1.1.22" evidence="3 8"/>
<dbReference type="GO" id="GO:0000271">
    <property type="term" value="P:polysaccharide biosynthetic process"/>
    <property type="evidence" value="ECO:0007669"/>
    <property type="project" value="InterPro"/>
</dbReference>
<dbReference type="RefSeq" id="WP_188722031.1">
    <property type="nucleotide sequence ID" value="NZ_BMIF01000010.1"/>
</dbReference>
<feature type="binding site" evidence="11">
    <location>
        <position position="265"/>
    </location>
    <ligand>
        <name>NAD(+)</name>
        <dbReference type="ChEBI" id="CHEBI:57540"/>
    </ligand>
</feature>
<dbReference type="InterPro" id="IPR014026">
    <property type="entry name" value="UDP-Glc/GDP-Man_DH_dimer"/>
</dbReference>
<evidence type="ECO:0000259" key="12">
    <source>
        <dbReference type="SMART" id="SM00984"/>
    </source>
</evidence>
<evidence type="ECO:0000256" key="11">
    <source>
        <dbReference type="PIRSR" id="PIRSR500134-3"/>
    </source>
</evidence>
<organism evidence="13 14">
    <name type="scientific">Nitratireductor aestuarii</name>
    <dbReference type="NCBI Taxonomy" id="1735103"/>
    <lineage>
        <taxon>Bacteria</taxon>
        <taxon>Pseudomonadati</taxon>
        <taxon>Pseudomonadota</taxon>
        <taxon>Alphaproteobacteria</taxon>
        <taxon>Hyphomicrobiales</taxon>
        <taxon>Phyllobacteriaceae</taxon>
        <taxon>Nitratireductor</taxon>
    </lineage>
</organism>
<comment type="pathway">
    <text evidence="1">Nucleotide-sugar biosynthesis; UDP-alpha-D-glucuronate biosynthesis; UDP-alpha-D-glucuronate from UDP-alpha-D-glucose: step 1/1.</text>
</comment>
<evidence type="ECO:0000256" key="10">
    <source>
        <dbReference type="PIRSR" id="PIRSR500134-2"/>
    </source>
</evidence>
<feature type="binding site" evidence="11">
    <location>
        <position position="30"/>
    </location>
    <ligand>
        <name>NAD(+)</name>
        <dbReference type="ChEBI" id="CHEBI:57540"/>
    </ligand>
</feature>
<dbReference type="GO" id="GO:0051287">
    <property type="term" value="F:NAD binding"/>
    <property type="evidence" value="ECO:0007669"/>
    <property type="project" value="InterPro"/>
</dbReference>
<evidence type="ECO:0000313" key="14">
    <source>
        <dbReference type="Proteomes" id="UP000636264"/>
    </source>
</evidence>
<dbReference type="SMART" id="SM00984">
    <property type="entry name" value="UDPG_MGDP_dh_C"/>
    <property type="match status" value="1"/>
</dbReference>
<dbReference type="Pfam" id="PF03720">
    <property type="entry name" value="UDPG_MGDP_dh_C"/>
    <property type="match status" value="1"/>
</dbReference>
<gene>
    <name evidence="13" type="ORF">GCM10011385_31230</name>
</gene>
<evidence type="ECO:0000256" key="1">
    <source>
        <dbReference type="ARBA" id="ARBA00004701"/>
    </source>
</evidence>
<evidence type="ECO:0000256" key="7">
    <source>
        <dbReference type="ARBA" id="ARBA00047473"/>
    </source>
</evidence>
<feature type="domain" description="UDP-glucose/GDP-mannose dehydrogenase C-terminal" evidence="12">
    <location>
        <begin position="315"/>
        <end position="416"/>
    </location>
</feature>
<accession>A0A916RZB8</accession>
<dbReference type="InterPro" id="IPR017476">
    <property type="entry name" value="UDP-Glc/GDP-Man"/>
</dbReference>
<dbReference type="PANTHER" id="PTHR43750:SF3">
    <property type="entry name" value="UDP-GLUCOSE 6-DEHYDROGENASE TUAD"/>
    <property type="match status" value="1"/>
</dbReference>
<protein>
    <recommendedName>
        <fullName evidence="4 8">UDP-glucose 6-dehydrogenase</fullName>
        <ecNumber evidence="3 8">1.1.1.22</ecNumber>
    </recommendedName>
</protein>
<dbReference type="InterPro" id="IPR008927">
    <property type="entry name" value="6-PGluconate_DH-like_C_sf"/>
</dbReference>
<feature type="binding site" evidence="10">
    <location>
        <begin position="151"/>
        <end position="154"/>
    </location>
    <ligand>
        <name>substrate</name>
    </ligand>
</feature>
<dbReference type="InterPro" id="IPR028357">
    <property type="entry name" value="UDPglc_DH_bac"/>
</dbReference>
<dbReference type="InterPro" id="IPR014027">
    <property type="entry name" value="UDP-Glc/GDP-Man_DH_C"/>
</dbReference>
<feature type="active site" description="Nucleophile" evidence="9">
    <location>
        <position position="262"/>
    </location>
</feature>
<evidence type="ECO:0000313" key="13">
    <source>
        <dbReference type="EMBL" id="GGA74951.1"/>
    </source>
</evidence>
<reference evidence="13" key="2">
    <citation type="submission" date="2020-09" db="EMBL/GenBank/DDBJ databases">
        <authorList>
            <person name="Sun Q."/>
            <person name="Zhou Y."/>
        </authorList>
    </citation>
    <scope>NUCLEOTIDE SEQUENCE</scope>
    <source>
        <strain evidence="13">CGMCC 1.15320</strain>
    </source>
</reference>
<dbReference type="InterPro" id="IPR001732">
    <property type="entry name" value="UDP-Glc/GDP-Man_DH_N"/>
</dbReference>
<dbReference type="NCBIfam" id="TIGR03026">
    <property type="entry name" value="NDP-sugDHase"/>
    <property type="match status" value="1"/>
</dbReference>
<comment type="caution">
    <text evidence="13">The sequence shown here is derived from an EMBL/GenBank/DDBJ whole genome shotgun (WGS) entry which is preliminary data.</text>
</comment>
<proteinExistence type="inferred from homology"/>
<feature type="binding site" evidence="11">
    <location>
        <position position="86"/>
    </location>
    <ligand>
        <name>NAD(+)</name>
        <dbReference type="ChEBI" id="CHEBI:57540"/>
    </ligand>
</feature>
<evidence type="ECO:0000256" key="3">
    <source>
        <dbReference type="ARBA" id="ARBA00012954"/>
    </source>
</evidence>
<evidence type="ECO:0000256" key="4">
    <source>
        <dbReference type="ARBA" id="ARBA00015132"/>
    </source>
</evidence>
<keyword evidence="6 8" id="KW-0520">NAD</keyword>
<feature type="binding site" evidence="10">
    <location>
        <begin position="251"/>
        <end position="255"/>
    </location>
    <ligand>
        <name>substrate</name>
    </ligand>
</feature>
<dbReference type="Gene3D" id="3.40.50.720">
    <property type="entry name" value="NAD(P)-binding Rossmann-like Domain"/>
    <property type="match status" value="2"/>
</dbReference>
<feature type="binding site" evidence="10">
    <location>
        <position position="322"/>
    </location>
    <ligand>
        <name>substrate</name>
    </ligand>
</feature>
<evidence type="ECO:0000256" key="8">
    <source>
        <dbReference type="PIRNR" id="PIRNR000124"/>
    </source>
</evidence>
<keyword evidence="14" id="KW-1185">Reference proteome</keyword>
<name>A0A916RZB8_9HYPH</name>
<evidence type="ECO:0000256" key="5">
    <source>
        <dbReference type="ARBA" id="ARBA00023002"/>
    </source>
</evidence>
<dbReference type="InterPro" id="IPR036291">
    <property type="entry name" value="NAD(P)-bd_dom_sf"/>
</dbReference>
<dbReference type="Proteomes" id="UP000636264">
    <property type="component" value="Unassembled WGS sequence"/>
</dbReference>